<feature type="region of interest" description="Disordered" evidence="1">
    <location>
        <begin position="1"/>
        <end position="60"/>
    </location>
</feature>
<accession>A0A1V6U374</accession>
<feature type="compositionally biased region" description="Polar residues" evidence="1">
    <location>
        <begin position="1"/>
        <end position="11"/>
    </location>
</feature>
<gene>
    <name evidence="3" type="ORF">PENFLA_c001G08682</name>
</gene>
<keyword evidence="2" id="KW-0812">Transmembrane</keyword>
<evidence type="ECO:0000256" key="2">
    <source>
        <dbReference type="SAM" id="Phobius"/>
    </source>
</evidence>
<feature type="transmembrane region" description="Helical" evidence="2">
    <location>
        <begin position="182"/>
        <end position="202"/>
    </location>
</feature>
<feature type="transmembrane region" description="Helical" evidence="2">
    <location>
        <begin position="109"/>
        <end position="129"/>
    </location>
</feature>
<keyword evidence="4" id="KW-1185">Reference proteome</keyword>
<protein>
    <submittedName>
        <fullName evidence="3">Uncharacterized protein</fullName>
    </submittedName>
</protein>
<feature type="transmembrane region" description="Helical" evidence="2">
    <location>
        <begin position="72"/>
        <end position="94"/>
    </location>
</feature>
<sequence length="674" mass="74192">MPLSAGRSSLAVSMKSRIPSLSRDTSSELPSRPQFQDPPGNGVSMTDSGDTSTKAKASTPDLPSSRFIFRTCLLMIVPPAITVYFGIICWVYQIPDPEKIPYGHRNAQWVYYSWFIISVFGLGISRYGLAGIEAAMMEDSYWRAPDAIALFMHSRQSWSGPGGWMRYLKIIMAKRQSPAHRLWWLLGLLSLVIIIALPLSGLSMELSDGFVKGSSPPSVIGYSPETFNTKNENKALERSLSRWRAASPVNLPGAGIAYTPRGLDRNDYDYLTKIPNSLSTEQNVPDLFLIPQAKYPISGRPWGLRLSYNCSVVQSKSELTILPKKNSLPLQIVSLQSAHKEAVFGSGPTSSDVIYAYNSSAENLFLYAELGGIINTTYISESVDPNPDILEYVMWQAQGYIPIQGPVSHDFNNTIAMPIPGIGSPLVMHTNGTVTPNETFFERGSGSENLRQFVAGTDNWTLTNFIETAQPIGVRCQALSETGIATLHPDELTFSDFIRVPPGRPPPPYSGVGWYYIPYPFGFSPWAHLSKPETVFANILESIETPLSIRIGPSQVYPSYVQAADLQQSLMGAYAQSALNLMYYGFDTFNQGWMAENLTCSQPGKILGPGALPPHIPMVMLTIWAMGCVILALVYGFRRRQAETLDGYLFSKLSAHYAKNIGDSPAAIGPRSIL</sequence>
<feature type="compositionally biased region" description="Polar residues" evidence="1">
    <location>
        <begin position="43"/>
        <end position="56"/>
    </location>
</feature>
<dbReference type="EMBL" id="MLQL01000001">
    <property type="protein sequence ID" value="OQE32854.1"/>
    <property type="molecule type" value="Genomic_DNA"/>
</dbReference>
<comment type="caution">
    <text evidence="3">The sequence shown here is derived from an EMBL/GenBank/DDBJ whole genome shotgun (WGS) entry which is preliminary data.</text>
</comment>
<dbReference type="OrthoDB" id="5287717at2759"/>
<keyword evidence="2" id="KW-0472">Membrane</keyword>
<name>A0A1V6U374_9EURO</name>
<organism evidence="3 4">
    <name type="scientific">Penicillium flavigenum</name>
    <dbReference type="NCBI Taxonomy" id="254877"/>
    <lineage>
        <taxon>Eukaryota</taxon>
        <taxon>Fungi</taxon>
        <taxon>Dikarya</taxon>
        <taxon>Ascomycota</taxon>
        <taxon>Pezizomycotina</taxon>
        <taxon>Eurotiomycetes</taxon>
        <taxon>Eurotiomycetidae</taxon>
        <taxon>Eurotiales</taxon>
        <taxon>Aspergillaceae</taxon>
        <taxon>Penicillium</taxon>
    </lineage>
</organism>
<proteinExistence type="predicted"/>
<dbReference type="AlphaFoldDB" id="A0A1V6U374"/>
<keyword evidence="2" id="KW-1133">Transmembrane helix</keyword>
<evidence type="ECO:0000256" key="1">
    <source>
        <dbReference type="SAM" id="MobiDB-lite"/>
    </source>
</evidence>
<evidence type="ECO:0000313" key="4">
    <source>
        <dbReference type="Proteomes" id="UP000191342"/>
    </source>
</evidence>
<dbReference type="Proteomes" id="UP000191342">
    <property type="component" value="Unassembled WGS sequence"/>
</dbReference>
<reference evidence="4" key="1">
    <citation type="journal article" date="2017" name="Nat. Microbiol.">
        <title>Global analysis of biosynthetic gene clusters reveals vast potential of secondary metabolite production in Penicillium species.</title>
        <authorList>
            <person name="Nielsen J.C."/>
            <person name="Grijseels S."/>
            <person name="Prigent S."/>
            <person name="Ji B."/>
            <person name="Dainat J."/>
            <person name="Nielsen K.F."/>
            <person name="Frisvad J.C."/>
            <person name="Workman M."/>
            <person name="Nielsen J."/>
        </authorList>
    </citation>
    <scope>NUCLEOTIDE SEQUENCE [LARGE SCALE GENOMIC DNA]</scope>
    <source>
        <strain evidence="4">IBT 14082</strain>
    </source>
</reference>
<evidence type="ECO:0000313" key="3">
    <source>
        <dbReference type="EMBL" id="OQE32854.1"/>
    </source>
</evidence>
<feature type="transmembrane region" description="Helical" evidence="2">
    <location>
        <begin position="616"/>
        <end position="637"/>
    </location>
</feature>